<reference evidence="1" key="2">
    <citation type="submission" date="2020-11" db="EMBL/GenBank/DDBJ databases">
        <authorList>
            <person name="McCartney M.A."/>
            <person name="Auch B."/>
            <person name="Kono T."/>
            <person name="Mallez S."/>
            <person name="Becker A."/>
            <person name="Gohl D.M."/>
            <person name="Silverstein K.A.T."/>
            <person name="Koren S."/>
            <person name="Bechman K.B."/>
            <person name="Herman A."/>
            <person name="Abrahante J.E."/>
            <person name="Garbe J."/>
        </authorList>
    </citation>
    <scope>NUCLEOTIDE SEQUENCE</scope>
    <source>
        <strain evidence="1">Duluth1</strain>
        <tissue evidence="1">Whole animal</tissue>
    </source>
</reference>
<gene>
    <name evidence="1" type="ORF">DPMN_049814</name>
</gene>
<dbReference type="EMBL" id="JAIWYP010000012">
    <property type="protein sequence ID" value="KAH3724013.1"/>
    <property type="molecule type" value="Genomic_DNA"/>
</dbReference>
<proteinExistence type="predicted"/>
<reference evidence="1" key="1">
    <citation type="journal article" date="2019" name="bioRxiv">
        <title>The Genome of the Zebra Mussel, Dreissena polymorpha: A Resource for Invasive Species Research.</title>
        <authorList>
            <person name="McCartney M.A."/>
            <person name="Auch B."/>
            <person name="Kono T."/>
            <person name="Mallez S."/>
            <person name="Zhang Y."/>
            <person name="Obille A."/>
            <person name="Becker A."/>
            <person name="Abrahante J.E."/>
            <person name="Garbe J."/>
            <person name="Badalamenti J.P."/>
            <person name="Herman A."/>
            <person name="Mangelson H."/>
            <person name="Liachko I."/>
            <person name="Sullivan S."/>
            <person name="Sone E.D."/>
            <person name="Koren S."/>
            <person name="Silverstein K.A.T."/>
            <person name="Beckman K.B."/>
            <person name="Gohl D.M."/>
        </authorList>
    </citation>
    <scope>NUCLEOTIDE SEQUENCE</scope>
    <source>
        <strain evidence="1">Duluth1</strain>
        <tissue evidence="1">Whole animal</tissue>
    </source>
</reference>
<sequence>MESAVAELNREVEKLGMPQQKQTQLVSCMPWRTAMDMFRHLVWNQVSHESQHTAFWLDLQGFWHSPQGNLYVGPGLGWQSLDCVILLWK</sequence>
<dbReference type="Proteomes" id="UP000828390">
    <property type="component" value="Unassembled WGS sequence"/>
</dbReference>
<protein>
    <submittedName>
        <fullName evidence="1">Uncharacterized protein</fullName>
    </submittedName>
</protein>
<name>A0A9D4CG96_DREPO</name>
<evidence type="ECO:0000313" key="2">
    <source>
        <dbReference type="Proteomes" id="UP000828390"/>
    </source>
</evidence>
<comment type="caution">
    <text evidence="1">The sequence shown here is derived from an EMBL/GenBank/DDBJ whole genome shotgun (WGS) entry which is preliminary data.</text>
</comment>
<accession>A0A9D4CG96</accession>
<organism evidence="1 2">
    <name type="scientific">Dreissena polymorpha</name>
    <name type="common">Zebra mussel</name>
    <name type="synonym">Mytilus polymorpha</name>
    <dbReference type="NCBI Taxonomy" id="45954"/>
    <lineage>
        <taxon>Eukaryota</taxon>
        <taxon>Metazoa</taxon>
        <taxon>Spiralia</taxon>
        <taxon>Lophotrochozoa</taxon>
        <taxon>Mollusca</taxon>
        <taxon>Bivalvia</taxon>
        <taxon>Autobranchia</taxon>
        <taxon>Heteroconchia</taxon>
        <taxon>Euheterodonta</taxon>
        <taxon>Imparidentia</taxon>
        <taxon>Neoheterodontei</taxon>
        <taxon>Myida</taxon>
        <taxon>Dreissenoidea</taxon>
        <taxon>Dreissenidae</taxon>
        <taxon>Dreissena</taxon>
    </lineage>
</organism>
<keyword evidence="2" id="KW-1185">Reference proteome</keyword>
<dbReference type="AlphaFoldDB" id="A0A9D4CG96"/>
<evidence type="ECO:0000313" key="1">
    <source>
        <dbReference type="EMBL" id="KAH3724013.1"/>
    </source>
</evidence>